<dbReference type="InterPro" id="IPR029044">
    <property type="entry name" value="Nucleotide-diphossugar_trans"/>
</dbReference>
<protein>
    <submittedName>
        <fullName evidence="2">Glycosyltransferase family 2 protein</fullName>
        <ecNumber evidence="2">2.4.-.-</ecNumber>
    </submittedName>
</protein>
<name>A0ABU7WA48_9FLAO</name>
<dbReference type="InterPro" id="IPR001173">
    <property type="entry name" value="Glyco_trans_2-like"/>
</dbReference>
<gene>
    <name evidence="2" type="ORF">V1468_15215</name>
</gene>
<evidence type="ECO:0000313" key="2">
    <source>
        <dbReference type="EMBL" id="MEF3080363.1"/>
    </source>
</evidence>
<keyword evidence="2" id="KW-0328">Glycosyltransferase</keyword>
<dbReference type="Pfam" id="PF00535">
    <property type="entry name" value="Glycos_transf_2"/>
    <property type="match status" value="1"/>
</dbReference>
<keyword evidence="2" id="KW-0808">Transferase</keyword>
<organism evidence="2 3">
    <name type="scientific">Winogradskyella poriferorum</name>
    <dbReference type="NCBI Taxonomy" id="307627"/>
    <lineage>
        <taxon>Bacteria</taxon>
        <taxon>Pseudomonadati</taxon>
        <taxon>Bacteroidota</taxon>
        <taxon>Flavobacteriia</taxon>
        <taxon>Flavobacteriales</taxon>
        <taxon>Flavobacteriaceae</taxon>
        <taxon>Winogradskyella</taxon>
    </lineage>
</organism>
<dbReference type="SUPFAM" id="SSF53448">
    <property type="entry name" value="Nucleotide-diphospho-sugar transferases"/>
    <property type="match status" value="1"/>
</dbReference>
<dbReference type="EMBL" id="JAZHOU010000007">
    <property type="protein sequence ID" value="MEF3080363.1"/>
    <property type="molecule type" value="Genomic_DNA"/>
</dbReference>
<dbReference type="PANTHER" id="PTHR22916:SF67">
    <property type="entry name" value="COLANIC ACID BIOSYNTHESIS GLYCOSYL TRANSFERASE WCAE-RELATED"/>
    <property type="match status" value="1"/>
</dbReference>
<dbReference type="GO" id="GO:0016757">
    <property type="term" value="F:glycosyltransferase activity"/>
    <property type="evidence" value="ECO:0007669"/>
    <property type="project" value="UniProtKB-KW"/>
</dbReference>
<proteinExistence type="predicted"/>
<dbReference type="PANTHER" id="PTHR22916">
    <property type="entry name" value="GLYCOSYLTRANSFERASE"/>
    <property type="match status" value="1"/>
</dbReference>
<comment type="caution">
    <text evidence="2">The sequence shown here is derived from an EMBL/GenBank/DDBJ whole genome shotgun (WGS) entry which is preliminary data.</text>
</comment>
<dbReference type="CDD" id="cd06433">
    <property type="entry name" value="GT_2_WfgS_like"/>
    <property type="match status" value="1"/>
</dbReference>
<evidence type="ECO:0000259" key="1">
    <source>
        <dbReference type="Pfam" id="PF00535"/>
    </source>
</evidence>
<keyword evidence="3" id="KW-1185">Reference proteome</keyword>
<dbReference type="Gene3D" id="3.90.550.10">
    <property type="entry name" value="Spore Coat Polysaccharide Biosynthesis Protein SpsA, Chain A"/>
    <property type="match status" value="1"/>
</dbReference>
<reference evidence="2 3" key="1">
    <citation type="submission" date="2024-02" db="EMBL/GenBank/DDBJ databases">
        <title>Winogradskyella poriferorum JCM 12885.</title>
        <authorList>
            <person name="Zhang D.-F."/>
            <person name="Fu Z.-Y."/>
        </authorList>
    </citation>
    <scope>NUCLEOTIDE SEQUENCE [LARGE SCALE GENOMIC DNA]</scope>
    <source>
        <strain evidence="2 3">JCM 12885</strain>
    </source>
</reference>
<evidence type="ECO:0000313" key="3">
    <source>
        <dbReference type="Proteomes" id="UP001356704"/>
    </source>
</evidence>
<dbReference type="EC" id="2.4.-.-" evidence="2"/>
<sequence length="277" mass="32266">MKKHISIITINFNNAEGLKRTIESVVKQGYRELEYIVIDGGSTDESPNVIKTYQDNISYWISEPDNGIYNAMNKGIAKATGDYLLFLNGGDYLVDDNIISRHLEVFDNKDFVAFDVMHNIPNVGEKRHSHPEDLHFSFLYNETFAHQGVFIKRELFDKVGYYDETLKIVSDWKFFIDAVVRHNASYKRIPEILSYCVLDGVSATKEGTLIRKKERQAILKEDYSIFNEDYKNLAYFKLNRFKALRALERYSFTRKLNSIWLHILLIVVKGKTPKQLK</sequence>
<dbReference type="Proteomes" id="UP001356704">
    <property type="component" value="Unassembled WGS sequence"/>
</dbReference>
<dbReference type="RefSeq" id="WP_331811064.1">
    <property type="nucleotide sequence ID" value="NZ_JAZHOU010000007.1"/>
</dbReference>
<feature type="domain" description="Glycosyltransferase 2-like" evidence="1">
    <location>
        <begin position="6"/>
        <end position="138"/>
    </location>
</feature>
<accession>A0ABU7WA48</accession>